<protein>
    <submittedName>
        <fullName evidence="4">Uncharacterized protein</fullName>
    </submittedName>
</protein>
<feature type="compositionally biased region" description="Basic and acidic residues" evidence="1">
    <location>
        <begin position="92"/>
        <end position="106"/>
    </location>
</feature>
<keyword evidence="2" id="KW-0812">Transmembrane</keyword>
<organism evidence="4 5">
    <name type="scientific">Steinernema hermaphroditum</name>
    <dbReference type="NCBI Taxonomy" id="289476"/>
    <lineage>
        <taxon>Eukaryota</taxon>
        <taxon>Metazoa</taxon>
        <taxon>Ecdysozoa</taxon>
        <taxon>Nematoda</taxon>
        <taxon>Chromadorea</taxon>
        <taxon>Rhabditida</taxon>
        <taxon>Tylenchina</taxon>
        <taxon>Panagrolaimomorpha</taxon>
        <taxon>Strongyloidoidea</taxon>
        <taxon>Steinernematidae</taxon>
        <taxon>Steinernema</taxon>
    </lineage>
</organism>
<evidence type="ECO:0000313" key="4">
    <source>
        <dbReference type="EMBL" id="KAK0403495.1"/>
    </source>
</evidence>
<dbReference type="Proteomes" id="UP001175271">
    <property type="component" value="Unassembled WGS sequence"/>
</dbReference>
<dbReference type="AlphaFoldDB" id="A0AA39HCT6"/>
<reference evidence="4" key="1">
    <citation type="submission" date="2023-06" db="EMBL/GenBank/DDBJ databases">
        <title>Genomic analysis of the entomopathogenic nematode Steinernema hermaphroditum.</title>
        <authorList>
            <person name="Schwarz E.M."/>
            <person name="Heppert J.K."/>
            <person name="Baniya A."/>
            <person name="Schwartz H.T."/>
            <person name="Tan C.-H."/>
            <person name="Antoshechkin I."/>
            <person name="Sternberg P.W."/>
            <person name="Goodrich-Blair H."/>
            <person name="Dillman A.R."/>
        </authorList>
    </citation>
    <scope>NUCLEOTIDE SEQUENCE</scope>
    <source>
        <strain evidence="4">PS9179</strain>
        <tissue evidence="4">Whole animal</tissue>
    </source>
</reference>
<feature type="signal peptide" evidence="3">
    <location>
        <begin position="1"/>
        <end position="15"/>
    </location>
</feature>
<feature type="compositionally biased region" description="Polar residues" evidence="1">
    <location>
        <begin position="121"/>
        <end position="131"/>
    </location>
</feature>
<accession>A0AA39HCT6</accession>
<keyword evidence="5" id="KW-1185">Reference proteome</keyword>
<gene>
    <name evidence="4" type="ORF">QR680_016952</name>
</gene>
<feature type="chain" id="PRO_5041204649" evidence="3">
    <location>
        <begin position="16"/>
        <end position="373"/>
    </location>
</feature>
<comment type="caution">
    <text evidence="4">The sequence shown here is derived from an EMBL/GenBank/DDBJ whole genome shotgun (WGS) entry which is preliminary data.</text>
</comment>
<sequence length="373" mass="40298">METLVPAATTVLVEAALTVILVAQCSKKKDKKVGINAPLATLNAGKPNNASTAAVAKGNAEAKGSTEIKSVVGGSEEKKEGAASANTGNDSKPNKERKNAGGETEKSMAAQSVKPVPDPPSTQRTQNTKSPKINHDDDTVKNIESLKREVEDSEQSYEFEAEMEESGSYEFFILIATCVLLIALVVIFIIITFLRYKREITSHKSSLPSIEMQTLINQSICSNISFASQKQGGLGYSLLEHSPASDMADGVHGAPIEQRTASTFHPVTQFSKNRKNSGYLITHAALERQHPFEIKVVDMDPSDHNSNVPKSSSSGHNISILSSASVVFGEFGEPSLTDVSAYPSCHTFNELPNDNSMEKDKARWKLESHATYV</sequence>
<keyword evidence="2" id="KW-0472">Membrane</keyword>
<evidence type="ECO:0000256" key="3">
    <source>
        <dbReference type="SAM" id="SignalP"/>
    </source>
</evidence>
<proteinExistence type="predicted"/>
<evidence type="ECO:0000256" key="1">
    <source>
        <dbReference type="SAM" id="MobiDB-lite"/>
    </source>
</evidence>
<keyword evidence="2" id="KW-1133">Transmembrane helix</keyword>
<name>A0AA39HCT6_9BILA</name>
<keyword evidence="3" id="KW-0732">Signal</keyword>
<feature type="region of interest" description="Disordered" evidence="1">
    <location>
        <begin position="71"/>
        <end position="139"/>
    </location>
</feature>
<evidence type="ECO:0000313" key="5">
    <source>
        <dbReference type="Proteomes" id="UP001175271"/>
    </source>
</evidence>
<feature type="transmembrane region" description="Helical" evidence="2">
    <location>
        <begin position="171"/>
        <end position="194"/>
    </location>
</feature>
<dbReference type="EMBL" id="JAUCMV010000004">
    <property type="protein sequence ID" value="KAK0403495.1"/>
    <property type="molecule type" value="Genomic_DNA"/>
</dbReference>
<evidence type="ECO:0000256" key="2">
    <source>
        <dbReference type="SAM" id="Phobius"/>
    </source>
</evidence>